<gene>
    <name evidence="2" type="ORF">M9458_029611</name>
</gene>
<dbReference type="AlphaFoldDB" id="A0ABD0PK65"/>
<dbReference type="Gene3D" id="3.40.390.10">
    <property type="entry name" value="Collagenase (Catalytic Domain)"/>
    <property type="match status" value="1"/>
</dbReference>
<dbReference type="Proteomes" id="UP001529510">
    <property type="component" value="Unassembled WGS sequence"/>
</dbReference>
<dbReference type="EMBL" id="JAMKFB020000015">
    <property type="protein sequence ID" value="KAL0173643.1"/>
    <property type="molecule type" value="Genomic_DNA"/>
</dbReference>
<accession>A0ABD0PK65</accession>
<protein>
    <recommendedName>
        <fullName evidence="1">Peptidase M13 C-terminal domain-containing protein</fullName>
    </recommendedName>
</protein>
<reference evidence="2 3" key="1">
    <citation type="submission" date="2024-05" db="EMBL/GenBank/DDBJ databases">
        <title>Genome sequencing and assembly of Indian major carp, Cirrhinus mrigala (Hamilton, 1822).</title>
        <authorList>
            <person name="Mohindra V."/>
            <person name="Chowdhury L.M."/>
            <person name="Lal K."/>
            <person name="Jena J.K."/>
        </authorList>
    </citation>
    <scope>NUCLEOTIDE SEQUENCE [LARGE SCALE GENOMIC DNA]</scope>
    <source>
        <strain evidence="2">CM1030</strain>
        <tissue evidence="2">Blood</tissue>
    </source>
</reference>
<dbReference type="InterPro" id="IPR000718">
    <property type="entry name" value="Peptidase_M13"/>
</dbReference>
<comment type="caution">
    <text evidence="2">The sequence shown here is derived from an EMBL/GenBank/DDBJ whole genome shotgun (WGS) entry which is preliminary data.</text>
</comment>
<evidence type="ECO:0000313" key="2">
    <source>
        <dbReference type="EMBL" id="KAL0173643.1"/>
    </source>
</evidence>
<feature type="domain" description="Peptidase M13 C-terminal" evidence="1">
    <location>
        <begin position="28"/>
        <end position="52"/>
    </location>
</feature>
<dbReference type="InterPro" id="IPR024079">
    <property type="entry name" value="MetalloPept_cat_dom_sf"/>
</dbReference>
<name>A0ABD0PK65_CIRMR</name>
<dbReference type="PROSITE" id="PS51885">
    <property type="entry name" value="NEPRILYSIN"/>
    <property type="match status" value="1"/>
</dbReference>
<evidence type="ECO:0000313" key="3">
    <source>
        <dbReference type="Proteomes" id="UP001529510"/>
    </source>
</evidence>
<organism evidence="2 3">
    <name type="scientific">Cirrhinus mrigala</name>
    <name type="common">Mrigala</name>
    <dbReference type="NCBI Taxonomy" id="683832"/>
    <lineage>
        <taxon>Eukaryota</taxon>
        <taxon>Metazoa</taxon>
        <taxon>Chordata</taxon>
        <taxon>Craniata</taxon>
        <taxon>Vertebrata</taxon>
        <taxon>Euteleostomi</taxon>
        <taxon>Actinopterygii</taxon>
        <taxon>Neopterygii</taxon>
        <taxon>Teleostei</taxon>
        <taxon>Ostariophysi</taxon>
        <taxon>Cypriniformes</taxon>
        <taxon>Cyprinidae</taxon>
        <taxon>Labeoninae</taxon>
        <taxon>Labeonini</taxon>
        <taxon>Cirrhinus</taxon>
    </lineage>
</organism>
<keyword evidence="3" id="KW-1185">Reference proteome</keyword>
<proteinExistence type="predicted"/>
<feature type="non-terminal residue" evidence="2">
    <location>
        <position position="53"/>
    </location>
</feature>
<dbReference type="SUPFAM" id="SSF55486">
    <property type="entry name" value="Metalloproteases ('zincins'), catalytic domain"/>
    <property type="match status" value="1"/>
</dbReference>
<dbReference type="InterPro" id="IPR018497">
    <property type="entry name" value="Peptidase_M13_C"/>
</dbReference>
<evidence type="ECO:0000259" key="1">
    <source>
        <dbReference type="Pfam" id="PF01431"/>
    </source>
</evidence>
<sequence>MTKMETFGRGGRTPRWTRLRTALSYTINGEHINGKQTLGENIADNGGLKAAYH</sequence>
<dbReference type="Pfam" id="PF01431">
    <property type="entry name" value="Peptidase_M13"/>
    <property type="match status" value="1"/>
</dbReference>